<evidence type="ECO:0000313" key="2">
    <source>
        <dbReference type="EMBL" id="OEU23000.1"/>
    </source>
</evidence>
<sequence length="311" mass="34762">MDNYRLSTSFSKSSRQTQAKTDQVDADFDFDVDDYNDYDASIVNATYTTNNHHSRHKKSNSSTSVLLRKSIIGVFYAVIVILVVGIGTFLRNKNNSSTNNNNSITSAIRNDQTIANALTIKTSRVDIPGFNFDSLFGGGIKKKTPASQLQSPQSSMARSILLVLHGEATPENPTVNDIDRQLTSKGMREAEGLGIYLKEHQIPEPDWIFSSPSERTAYTTELIRRNWASNAPVAFGEILYTLAFNDYFAFVAGLNYNYRRVMIVGHNPAILNTAKKLMRTHGIEDFPLCGFMEISKMAIDPNNNFYFSTPP</sequence>
<organism evidence="2 3">
    <name type="scientific">Fragilariopsis cylindrus CCMP1102</name>
    <dbReference type="NCBI Taxonomy" id="635003"/>
    <lineage>
        <taxon>Eukaryota</taxon>
        <taxon>Sar</taxon>
        <taxon>Stramenopiles</taxon>
        <taxon>Ochrophyta</taxon>
        <taxon>Bacillariophyta</taxon>
        <taxon>Bacillariophyceae</taxon>
        <taxon>Bacillariophycidae</taxon>
        <taxon>Bacillariales</taxon>
        <taxon>Bacillariaceae</taxon>
        <taxon>Fragilariopsis</taxon>
    </lineage>
</organism>
<evidence type="ECO:0000313" key="3">
    <source>
        <dbReference type="Proteomes" id="UP000095751"/>
    </source>
</evidence>
<evidence type="ECO:0000256" key="1">
    <source>
        <dbReference type="SAM" id="Phobius"/>
    </source>
</evidence>
<dbReference type="CDD" id="cd07067">
    <property type="entry name" value="HP_PGM_like"/>
    <property type="match status" value="1"/>
</dbReference>
<reference evidence="2 3" key="1">
    <citation type="submission" date="2016-09" db="EMBL/GenBank/DDBJ databases">
        <title>Extensive genetic diversity and differential bi-allelic expression allows diatom success in the polar Southern Ocean.</title>
        <authorList>
            <consortium name="DOE Joint Genome Institute"/>
            <person name="Mock T."/>
            <person name="Otillar R.P."/>
            <person name="Strauss J."/>
            <person name="Dupont C."/>
            <person name="Frickenhaus S."/>
            <person name="Maumus F."/>
            <person name="Mcmullan M."/>
            <person name="Sanges R."/>
            <person name="Schmutz J."/>
            <person name="Toseland A."/>
            <person name="Valas R."/>
            <person name="Veluchamy A."/>
            <person name="Ward B.J."/>
            <person name="Allen A."/>
            <person name="Barry K."/>
            <person name="Falciatore A."/>
            <person name="Ferrante M."/>
            <person name="Fortunato A.E."/>
            <person name="Gloeckner G."/>
            <person name="Gruber A."/>
            <person name="Hipkin R."/>
            <person name="Janech M."/>
            <person name="Kroth P."/>
            <person name="Leese F."/>
            <person name="Lindquist E."/>
            <person name="Lyon B.R."/>
            <person name="Martin J."/>
            <person name="Mayer C."/>
            <person name="Parker M."/>
            <person name="Quesneville H."/>
            <person name="Raymond J."/>
            <person name="Uhlig C."/>
            <person name="Valentin K.U."/>
            <person name="Worden A.Z."/>
            <person name="Armbrust E.V."/>
            <person name="Bowler C."/>
            <person name="Green B."/>
            <person name="Moulton V."/>
            <person name="Van Oosterhout C."/>
            <person name="Grigoriev I."/>
        </authorList>
    </citation>
    <scope>NUCLEOTIDE SEQUENCE [LARGE SCALE GENOMIC DNA]</scope>
    <source>
        <strain evidence="2 3">CCMP1102</strain>
    </source>
</reference>
<dbReference type="OrthoDB" id="2019724at2759"/>
<gene>
    <name evidence="2" type="ORF">FRACYDRAFT_233164</name>
</gene>
<dbReference type="InterPro" id="IPR029033">
    <property type="entry name" value="His_PPase_superfam"/>
</dbReference>
<keyword evidence="1" id="KW-0472">Membrane</keyword>
<proteinExistence type="predicted"/>
<dbReference type="Proteomes" id="UP000095751">
    <property type="component" value="Unassembled WGS sequence"/>
</dbReference>
<keyword evidence="3" id="KW-1185">Reference proteome</keyword>
<dbReference type="EMBL" id="KV784353">
    <property type="protein sequence ID" value="OEU23000.1"/>
    <property type="molecule type" value="Genomic_DNA"/>
</dbReference>
<accession>A0A1E7FXX8</accession>
<name>A0A1E7FXX8_9STRA</name>
<dbReference type="KEGG" id="fcy:FRACYDRAFT_233164"/>
<dbReference type="InterPro" id="IPR013078">
    <property type="entry name" value="His_Pase_superF_clade-1"/>
</dbReference>
<keyword evidence="1" id="KW-1133">Transmembrane helix</keyword>
<dbReference type="SUPFAM" id="SSF53254">
    <property type="entry name" value="Phosphoglycerate mutase-like"/>
    <property type="match status" value="1"/>
</dbReference>
<protein>
    <recommendedName>
        <fullName evidence="4">Phosphoglycerate mutase-like protein</fullName>
    </recommendedName>
</protein>
<feature type="transmembrane region" description="Helical" evidence="1">
    <location>
        <begin position="65"/>
        <end position="90"/>
    </location>
</feature>
<dbReference type="Gene3D" id="3.40.50.1240">
    <property type="entry name" value="Phosphoglycerate mutase-like"/>
    <property type="match status" value="1"/>
</dbReference>
<dbReference type="AlphaFoldDB" id="A0A1E7FXX8"/>
<dbReference type="Pfam" id="PF00300">
    <property type="entry name" value="His_Phos_1"/>
    <property type="match status" value="1"/>
</dbReference>
<keyword evidence="1" id="KW-0812">Transmembrane</keyword>
<evidence type="ECO:0008006" key="4">
    <source>
        <dbReference type="Google" id="ProtNLM"/>
    </source>
</evidence>
<dbReference type="InParanoid" id="A0A1E7FXX8"/>